<dbReference type="InterPro" id="IPR057965">
    <property type="entry name" value="STEEP1_dom"/>
</dbReference>
<reference evidence="3 4" key="2">
    <citation type="submission" date="2013-02" db="EMBL/GenBank/DDBJ databases">
        <title>The Genome Sequence of Plasmodium falciparum Vietnam Oak-Knoll (FVO).</title>
        <authorList>
            <consortium name="The Broad Institute Genome Sequencing Platform"/>
            <consortium name="The Broad Institute Genome Sequencing Center for Infectious Disease"/>
            <person name="Neafsey D."/>
            <person name="Cheeseman I."/>
            <person name="Volkman S."/>
            <person name="Adams J."/>
            <person name="Walker B."/>
            <person name="Young S.K."/>
            <person name="Zeng Q."/>
            <person name="Gargeya S."/>
            <person name="Fitzgerald M."/>
            <person name="Haas B."/>
            <person name="Abouelleil A."/>
            <person name="Alvarado L."/>
            <person name="Arachchi H.M."/>
            <person name="Berlin A.M."/>
            <person name="Chapman S.B."/>
            <person name="Dewar J."/>
            <person name="Goldberg J."/>
            <person name="Griggs A."/>
            <person name="Gujja S."/>
            <person name="Hansen M."/>
            <person name="Howarth C."/>
            <person name="Imamovic A."/>
            <person name="Larimer J."/>
            <person name="McCowan C."/>
            <person name="Murphy C."/>
            <person name="Neiman D."/>
            <person name="Pearson M."/>
            <person name="Priest M."/>
            <person name="Roberts A."/>
            <person name="Saif S."/>
            <person name="Shea T."/>
            <person name="Sisk P."/>
            <person name="Sykes S."/>
            <person name="Wortman J."/>
            <person name="Nusbaum C."/>
            <person name="Birren B."/>
        </authorList>
    </citation>
    <scope>NUCLEOTIDE SEQUENCE [LARGE SCALE GENOMIC DNA]</scope>
    <source>
        <strain evidence="4">Vietnam Oak-Knoll (FVO)</strain>
    </source>
</reference>
<dbReference type="Proteomes" id="UP000030690">
    <property type="component" value="Unassembled WGS sequence"/>
</dbReference>
<evidence type="ECO:0000313" key="3">
    <source>
        <dbReference type="EMBL" id="ETW17325.1"/>
    </source>
</evidence>
<comment type="similarity">
    <text evidence="1">Belongs to the STEEP1 family.</text>
</comment>
<dbReference type="SMR" id="A0A024V537"/>
<name>A0A024V537_PLAFA</name>
<dbReference type="EMBL" id="KI925130">
    <property type="protein sequence ID" value="ETW17325.1"/>
    <property type="molecule type" value="Genomic_DNA"/>
</dbReference>
<dbReference type="GO" id="GO:0090158">
    <property type="term" value="P:endoplasmic reticulum membrane organization"/>
    <property type="evidence" value="ECO:0007669"/>
    <property type="project" value="TreeGrafter"/>
</dbReference>
<evidence type="ECO:0000256" key="1">
    <source>
        <dbReference type="ARBA" id="ARBA00024205"/>
    </source>
</evidence>
<proteinExistence type="inferred from homology"/>
<sequence length="174" mass="20927">MEKEEEKNEQNNEEKNKDINEITLLEIKRKVQIEREASKDESKQKKFRILNYTSKDSVLGNVEKDFLIYFCFICGYNCLISEIDLNILQKRKTDGSIIFPITKIVHKIYHKTQSQRILIKRKDDKVEIQYRILCNECKAPIGYVDNLNEDNLYIYYYNYALLRDQMKCKMFEDI</sequence>
<organism evidence="3 4">
    <name type="scientific">Plasmodium falciparum Vietnam Oak-Knoll</name>
    <name type="common">FVO</name>
    <dbReference type="NCBI Taxonomy" id="1036723"/>
    <lineage>
        <taxon>Eukaryota</taxon>
        <taxon>Sar</taxon>
        <taxon>Alveolata</taxon>
        <taxon>Apicomplexa</taxon>
        <taxon>Aconoidasida</taxon>
        <taxon>Haemosporida</taxon>
        <taxon>Plasmodiidae</taxon>
        <taxon>Plasmodium</taxon>
        <taxon>Plasmodium (Laverania)</taxon>
    </lineage>
</organism>
<accession>A0A024V537</accession>
<dbReference type="AlphaFoldDB" id="A0A024V537"/>
<dbReference type="InterPro" id="IPR029704">
    <property type="entry name" value="STEEP-like"/>
</dbReference>
<dbReference type="GO" id="GO:0006888">
    <property type="term" value="P:endoplasmic reticulum to Golgi vesicle-mediated transport"/>
    <property type="evidence" value="ECO:0007669"/>
    <property type="project" value="TreeGrafter"/>
</dbReference>
<protein>
    <recommendedName>
        <fullName evidence="2">STEEP1 domain-containing protein</fullName>
    </recommendedName>
</protein>
<feature type="domain" description="STEEP1" evidence="2">
    <location>
        <begin position="62"/>
        <end position="169"/>
    </location>
</feature>
<evidence type="ECO:0000313" key="4">
    <source>
        <dbReference type="Proteomes" id="UP000030690"/>
    </source>
</evidence>
<gene>
    <name evidence="3" type="ORF">PFFVO_03757</name>
</gene>
<dbReference type="GO" id="GO:0005737">
    <property type="term" value="C:cytoplasm"/>
    <property type="evidence" value="ECO:0007669"/>
    <property type="project" value="GOC"/>
</dbReference>
<dbReference type="Pfam" id="PF25809">
    <property type="entry name" value="STEEP1"/>
    <property type="match status" value="1"/>
</dbReference>
<reference evidence="3 4" key="1">
    <citation type="submission" date="2013-02" db="EMBL/GenBank/DDBJ databases">
        <title>The Genome Annotation of Plasmodium falciparum Vietnam Oak-Knoll (FVO).</title>
        <authorList>
            <consortium name="The Broad Institute Genome Sequencing Platform"/>
            <consortium name="The Broad Institute Genome Sequencing Center for Infectious Disease"/>
            <person name="Neafsey D."/>
            <person name="Hoffman S."/>
            <person name="Volkman S."/>
            <person name="Rosenthal P."/>
            <person name="Walker B."/>
            <person name="Young S.K."/>
            <person name="Zeng Q."/>
            <person name="Gargeya S."/>
            <person name="Fitzgerald M."/>
            <person name="Haas B."/>
            <person name="Abouelleil A."/>
            <person name="Allen A.W."/>
            <person name="Alvarado L."/>
            <person name="Arachchi H.M."/>
            <person name="Berlin A.M."/>
            <person name="Chapman S.B."/>
            <person name="Gainer-Dewar J."/>
            <person name="Goldberg J."/>
            <person name="Griggs A."/>
            <person name="Gujja S."/>
            <person name="Hansen M."/>
            <person name="Howarth C."/>
            <person name="Imamovic A."/>
            <person name="Ireland A."/>
            <person name="Larimer J."/>
            <person name="McCowan C."/>
            <person name="Murphy C."/>
            <person name="Pearson M."/>
            <person name="Poon T.W."/>
            <person name="Priest M."/>
            <person name="Roberts A."/>
            <person name="Saif S."/>
            <person name="Shea T."/>
            <person name="Sisk P."/>
            <person name="Sykes S."/>
            <person name="Wortman J."/>
            <person name="Nusbaum C."/>
            <person name="Birren B."/>
        </authorList>
    </citation>
    <scope>NUCLEOTIDE SEQUENCE [LARGE SCALE GENOMIC DNA]</scope>
    <source>
        <strain evidence="4">Vietnam Oak-Knoll (FVO)</strain>
    </source>
</reference>
<dbReference type="OrthoDB" id="418131at2759"/>
<evidence type="ECO:0000259" key="2">
    <source>
        <dbReference type="Pfam" id="PF25809"/>
    </source>
</evidence>
<dbReference type="PANTHER" id="PTHR46355:SF1">
    <property type="entry name" value="STING ER EXIT PROTEIN"/>
    <property type="match status" value="1"/>
</dbReference>
<dbReference type="PANTHER" id="PTHR46355">
    <property type="entry name" value="UPF0428 PROTEIN CXORF56"/>
    <property type="match status" value="1"/>
</dbReference>